<organism evidence="4 5">
    <name type="scientific">Belnapia arida</name>
    <dbReference type="NCBI Taxonomy" id="2804533"/>
    <lineage>
        <taxon>Bacteria</taxon>
        <taxon>Pseudomonadati</taxon>
        <taxon>Pseudomonadota</taxon>
        <taxon>Alphaproteobacteria</taxon>
        <taxon>Acetobacterales</taxon>
        <taxon>Roseomonadaceae</taxon>
        <taxon>Belnapia</taxon>
    </lineage>
</organism>
<evidence type="ECO:0000313" key="5">
    <source>
        <dbReference type="Proteomes" id="UP000660885"/>
    </source>
</evidence>
<comment type="caution">
    <text evidence="4">The sequence shown here is derived from an EMBL/GenBank/DDBJ whole genome shotgun (WGS) entry which is preliminary data.</text>
</comment>
<name>A0ABS1UAW9_9PROT</name>
<dbReference type="Proteomes" id="UP000660885">
    <property type="component" value="Unassembled WGS sequence"/>
</dbReference>
<dbReference type="InterPro" id="IPR006119">
    <property type="entry name" value="Resolv_N"/>
</dbReference>
<dbReference type="InterPro" id="IPR050639">
    <property type="entry name" value="SSR_resolvase"/>
</dbReference>
<dbReference type="SMART" id="SM00857">
    <property type="entry name" value="Resolvase"/>
    <property type="match status" value="1"/>
</dbReference>
<gene>
    <name evidence="4" type="ORF">JMJ56_27885</name>
</gene>
<dbReference type="Pfam" id="PF00239">
    <property type="entry name" value="Resolvase"/>
    <property type="match status" value="1"/>
</dbReference>
<dbReference type="CDD" id="cd00338">
    <property type="entry name" value="Ser_Recombinase"/>
    <property type="match status" value="1"/>
</dbReference>
<keyword evidence="2" id="KW-0233">DNA recombination</keyword>
<evidence type="ECO:0000256" key="1">
    <source>
        <dbReference type="ARBA" id="ARBA00023125"/>
    </source>
</evidence>
<feature type="domain" description="Resolvase/invertase-type recombinase catalytic" evidence="3">
    <location>
        <begin position="9"/>
        <end position="146"/>
    </location>
</feature>
<sequence length="246" mass="26203">MTPPLGPRFVAYYRVSTDKQGRSGLGLAAQREAVAHHAAGQGGAVVAAFEEVESGRRDDWPQLALAMAECRLRRCVLLIAKLDRLARHAHFLLGLEKAGVEFVAADIPYANRLTIGVMALVAEEEARATSARTKAALAAAKASGVKLGNPRLQPGDAATARDARAAWSVAAGQRAAEVLPYLDAARRAGATTLQQLADALTARGVRTPRGGERWRPWQVRRVLDRAAATFPDAVMPNQQDGPQSTG</sequence>
<dbReference type="SUPFAM" id="SSF53041">
    <property type="entry name" value="Resolvase-like"/>
    <property type="match status" value="1"/>
</dbReference>
<dbReference type="InterPro" id="IPR036162">
    <property type="entry name" value="Resolvase-like_N_sf"/>
</dbReference>
<dbReference type="PANTHER" id="PTHR30461">
    <property type="entry name" value="DNA-INVERTASE FROM LAMBDOID PROPHAGE"/>
    <property type="match status" value="1"/>
</dbReference>
<protein>
    <submittedName>
        <fullName evidence="4">Recombinase family protein</fullName>
    </submittedName>
</protein>
<accession>A0ABS1UAW9</accession>
<dbReference type="Gene3D" id="3.40.50.1390">
    <property type="entry name" value="Resolvase, N-terminal catalytic domain"/>
    <property type="match status" value="1"/>
</dbReference>
<dbReference type="EMBL" id="JAETWB010000037">
    <property type="protein sequence ID" value="MBL6081809.1"/>
    <property type="molecule type" value="Genomic_DNA"/>
</dbReference>
<dbReference type="PANTHER" id="PTHR30461:SF2">
    <property type="entry name" value="SERINE RECOMBINASE PINE-RELATED"/>
    <property type="match status" value="1"/>
</dbReference>
<reference evidence="4 5" key="1">
    <citation type="submission" date="2021-01" db="EMBL/GenBank/DDBJ databases">
        <title>Belnapia mucosa sp. nov. and Belnapia arida sp. nov., isolated from the Tabernas Desert (Almeria, Spain).</title>
        <authorList>
            <person name="Molina-Menor E."/>
            <person name="Vidal-Verdu A."/>
            <person name="Calonge A."/>
            <person name="Satari L."/>
            <person name="Pereto J."/>
            <person name="Porcar M."/>
        </authorList>
    </citation>
    <scope>NUCLEOTIDE SEQUENCE [LARGE SCALE GENOMIC DNA]</scope>
    <source>
        <strain evidence="4 5">T18</strain>
    </source>
</reference>
<evidence type="ECO:0000256" key="2">
    <source>
        <dbReference type="ARBA" id="ARBA00023172"/>
    </source>
</evidence>
<proteinExistence type="predicted"/>
<keyword evidence="1" id="KW-0238">DNA-binding</keyword>
<evidence type="ECO:0000259" key="3">
    <source>
        <dbReference type="SMART" id="SM00857"/>
    </source>
</evidence>
<evidence type="ECO:0000313" key="4">
    <source>
        <dbReference type="EMBL" id="MBL6081809.1"/>
    </source>
</evidence>
<dbReference type="RefSeq" id="WP_202835024.1">
    <property type="nucleotide sequence ID" value="NZ_JAETWB010000037.1"/>
</dbReference>
<keyword evidence="5" id="KW-1185">Reference proteome</keyword>